<evidence type="ECO:0000256" key="6">
    <source>
        <dbReference type="ARBA" id="ARBA00023136"/>
    </source>
</evidence>
<comment type="subcellular location">
    <subcellularLocation>
        <location evidence="1 7">Cell membrane</location>
        <topology evidence="1 7">Multi-pass membrane protein</topology>
    </subcellularLocation>
</comment>
<feature type="transmembrane region" description="Helical" evidence="7">
    <location>
        <begin position="100"/>
        <end position="121"/>
    </location>
</feature>
<evidence type="ECO:0000256" key="1">
    <source>
        <dbReference type="ARBA" id="ARBA00004651"/>
    </source>
</evidence>
<feature type="transmembrane region" description="Helical" evidence="7">
    <location>
        <begin position="133"/>
        <end position="153"/>
    </location>
</feature>
<organism evidence="9 10">
    <name type="scientific">Clavibacter michiganensis</name>
    <dbReference type="NCBI Taxonomy" id="28447"/>
    <lineage>
        <taxon>Bacteria</taxon>
        <taxon>Bacillati</taxon>
        <taxon>Actinomycetota</taxon>
        <taxon>Actinomycetes</taxon>
        <taxon>Micrococcales</taxon>
        <taxon>Microbacteriaceae</taxon>
        <taxon>Clavibacter</taxon>
    </lineage>
</organism>
<evidence type="ECO:0000313" key="10">
    <source>
        <dbReference type="Proteomes" id="UP000266298"/>
    </source>
</evidence>
<feature type="transmembrane region" description="Helical" evidence="7">
    <location>
        <begin position="37"/>
        <end position="56"/>
    </location>
</feature>
<dbReference type="EMBL" id="QWEC01000127">
    <property type="protein sequence ID" value="RII96938.1"/>
    <property type="molecule type" value="Genomic_DNA"/>
</dbReference>
<reference evidence="9 10" key="1">
    <citation type="submission" date="2018-08" db="EMBL/GenBank/DDBJ databases">
        <title>Genome Sequence of Clavibacter michiganensis Subspecies type strains, and the Atypical Peach-Colored Strains Isolated from Tomato.</title>
        <authorList>
            <person name="Osdaghi E."/>
            <person name="Portier P."/>
            <person name="Briand M."/>
            <person name="Jacques M.-A."/>
        </authorList>
    </citation>
    <scope>NUCLEOTIDE SEQUENCE [LARGE SCALE GENOMIC DNA]</scope>
    <source>
        <strain evidence="9 10">CFBP 7493</strain>
    </source>
</reference>
<dbReference type="InterPro" id="IPR035906">
    <property type="entry name" value="MetI-like_sf"/>
</dbReference>
<accession>A0A399NT14</accession>
<feature type="transmembrane region" description="Helical" evidence="7">
    <location>
        <begin position="183"/>
        <end position="210"/>
    </location>
</feature>
<keyword evidence="4 7" id="KW-0812">Transmembrane</keyword>
<proteinExistence type="inferred from homology"/>
<dbReference type="Proteomes" id="UP000266298">
    <property type="component" value="Unassembled WGS sequence"/>
</dbReference>
<dbReference type="CDD" id="cd06261">
    <property type="entry name" value="TM_PBP2"/>
    <property type="match status" value="1"/>
</dbReference>
<evidence type="ECO:0000256" key="5">
    <source>
        <dbReference type="ARBA" id="ARBA00022989"/>
    </source>
</evidence>
<gene>
    <name evidence="9" type="ORF">DZF96_09375</name>
</gene>
<dbReference type="GO" id="GO:0055085">
    <property type="term" value="P:transmembrane transport"/>
    <property type="evidence" value="ECO:0007669"/>
    <property type="project" value="InterPro"/>
</dbReference>
<dbReference type="PANTHER" id="PTHR30193">
    <property type="entry name" value="ABC TRANSPORTER PERMEASE PROTEIN"/>
    <property type="match status" value="1"/>
</dbReference>
<dbReference type="InterPro" id="IPR000515">
    <property type="entry name" value="MetI-like"/>
</dbReference>
<keyword evidence="6 7" id="KW-0472">Membrane</keyword>
<feature type="transmembrane region" description="Helical" evidence="7">
    <location>
        <begin position="231"/>
        <end position="250"/>
    </location>
</feature>
<dbReference type="RefSeq" id="WP_043583359.1">
    <property type="nucleotide sequence ID" value="NZ_QWEC01000127.1"/>
</dbReference>
<comment type="caution">
    <text evidence="9">The sequence shown here is derived from an EMBL/GenBank/DDBJ whole genome shotgun (WGS) entry which is preliminary data.</text>
</comment>
<dbReference type="PANTHER" id="PTHR30193:SF37">
    <property type="entry name" value="INNER MEMBRANE ABC TRANSPORTER PERMEASE PROTEIN YCJO"/>
    <property type="match status" value="1"/>
</dbReference>
<dbReference type="Pfam" id="PF00528">
    <property type="entry name" value="BPD_transp_1"/>
    <property type="match status" value="1"/>
</dbReference>
<evidence type="ECO:0000256" key="7">
    <source>
        <dbReference type="RuleBase" id="RU363032"/>
    </source>
</evidence>
<keyword evidence="2 7" id="KW-0813">Transport</keyword>
<keyword evidence="5 7" id="KW-1133">Transmembrane helix</keyword>
<dbReference type="GO" id="GO:0005886">
    <property type="term" value="C:plasma membrane"/>
    <property type="evidence" value="ECO:0007669"/>
    <property type="project" value="UniProtKB-SubCell"/>
</dbReference>
<dbReference type="SUPFAM" id="SSF161098">
    <property type="entry name" value="MetI-like"/>
    <property type="match status" value="1"/>
</dbReference>
<dbReference type="AlphaFoldDB" id="A0A399NT14"/>
<comment type="similarity">
    <text evidence="7">Belongs to the binding-protein-dependent transport system permease family.</text>
</comment>
<evidence type="ECO:0000256" key="3">
    <source>
        <dbReference type="ARBA" id="ARBA00022475"/>
    </source>
</evidence>
<evidence type="ECO:0000313" key="9">
    <source>
        <dbReference type="EMBL" id="RII96938.1"/>
    </source>
</evidence>
<feature type="transmembrane region" description="Helical" evidence="7">
    <location>
        <begin position="288"/>
        <end position="312"/>
    </location>
</feature>
<dbReference type="InterPro" id="IPR051393">
    <property type="entry name" value="ABC_transporter_permease"/>
</dbReference>
<evidence type="ECO:0000259" key="8">
    <source>
        <dbReference type="PROSITE" id="PS50928"/>
    </source>
</evidence>
<protein>
    <submittedName>
        <fullName evidence="9">Sugar ABC transporter permease</fullName>
    </submittedName>
</protein>
<sequence length="320" mass="34587">MSIGAPAPLLVETERRAPAGRSPVQPKGRLPFRTRSLIPWAFLVPGLVLGALFKFIPMLEGFRMSFVKVQPFLGDEFLGLDNYAHVLRDRRFTEALGHTVLLGIGQTVGALIIGLALALLLEGTSRRLWFVRTAVFLPVVTAVAVIGEIWRILYFPTETGFLNSLLGMVGIPPQGFISDQSTALGYVMLVGVWTGAPYNMVIILAGLTGIDRTLYEAAAVDGVTMRQRFRYIVMPALRPAVSVVLTLAAIRSLRTFTEVYVLTGGGPAGSTEVWMTRVFSLGFKANDLGVASAASVLLLLATLGLTLGVRALSSRKEKAR</sequence>
<evidence type="ECO:0000256" key="2">
    <source>
        <dbReference type="ARBA" id="ARBA00022448"/>
    </source>
</evidence>
<keyword evidence="3" id="KW-1003">Cell membrane</keyword>
<dbReference type="Gene3D" id="1.10.3720.10">
    <property type="entry name" value="MetI-like"/>
    <property type="match status" value="1"/>
</dbReference>
<dbReference type="PROSITE" id="PS50928">
    <property type="entry name" value="ABC_TM1"/>
    <property type="match status" value="1"/>
</dbReference>
<feature type="domain" description="ABC transmembrane type-1" evidence="8">
    <location>
        <begin position="96"/>
        <end position="309"/>
    </location>
</feature>
<name>A0A399NT14_9MICO</name>
<evidence type="ECO:0000256" key="4">
    <source>
        <dbReference type="ARBA" id="ARBA00022692"/>
    </source>
</evidence>